<evidence type="ECO:0000256" key="1">
    <source>
        <dbReference type="SAM" id="MobiDB-lite"/>
    </source>
</evidence>
<protein>
    <submittedName>
        <fullName evidence="2">Uncharacterized protein</fullName>
    </submittedName>
</protein>
<comment type="caution">
    <text evidence="2">The sequence shown here is derived from an EMBL/GenBank/DDBJ whole genome shotgun (WGS) entry which is preliminary data.</text>
</comment>
<reference evidence="2 3" key="1">
    <citation type="journal article" date="2016" name="Nat. Commun.">
        <title>Local admixture of amplified and diversified secreted pathogenesis determinants shapes mosaic Toxoplasma gondii genomes.</title>
        <authorList>
            <person name="Lorenzi H."/>
            <person name="Khan A."/>
            <person name="Behnke M.S."/>
            <person name="Namasivayam S."/>
            <person name="Swapna L.S."/>
            <person name="Hadjithomas M."/>
            <person name="Karamycheva S."/>
            <person name="Pinney D."/>
            <person name="Brunk B.P."/>
            <person name="Ajioka J.W."/>
            <person name="Ajzenberg D."/>
            <person name="Boothroyd J.C."/>
            <person name="Boyle J.P."/>
            <person name="Darde M.L."/>
            <person name="Diaz-Miranda M.A."/>
            <person name="Dubey J.P."/>
            <person name="Fritz H.M."/>
            <person name="Gennari S.M."/>
            <person name="Gregory B.D."/>
            <person name="Kim K."/>
            <person name="Saeij J.P."/>
            <person name="Su C."/>
            <person name="White M.W."/>
            <person name="Zhu X.Q."/>
            <person name="Howe D.K."/>
            <person name="Rosenthal B.M."/>
            <person name="Grigg M.E."/>
            <person name="Parkinson J."/>
            <person name="Liu L."/>
            <person name="Kissinger J.C."/>
            <person name="Roos D.S."/>
            <person name="Sibley L.D."/>
        </authorList>
    </citation>
    <scope>NUCLEOTIDE SEQUENCE [LARGE SCALE GENOMIC DNA]</scope>
    <source>
        <strain evidence="2 3">COUG</strain>
    </source>
</reference>
<evidence type="ECO:0000313" key="3">
    <source>
        <dbReference type="Proteomes" id="UP000236343"/>
    </source>
</evidence>
<dbReference type="Proteomes" id="UP000236343">
    <property type="component" value="Unassembled WGS sequence"/>
</dbReference>
<sequence>MNAVPPRINTRSAGRDPEGTRESLSPLCAIPRMQASSLVDALHSQDRTRQQQGRREETEQEGERQEAADDAGQEEEAGEEEREKRKMRRRGKKEQRENWRGALWHVGTLP</sequence>
<dbReference type="AlphaFoldDB" id="A0A2G8Y1I7"/>
<name>A0A2G8Y1I7_TOXGO</name>
<gene>
    <name evidence="2" type="ORF">TGCOUG_393250</name>
</gene>
<dbReference type="VEuPathDB" id="ToxoDB:TGCOUG_393250"/>
<feature type="region of interest" description="Disordered" evidence="1">
    <location>
        <begin position="1"/>
        <end position="110"/>
    </location>
</feature>
<organism evidence="2 3">
    <name type="scientific">Toxoplasma gondii COUG</name>
    <dbReference type="NCBI Taxonomy" id="1074873"/>
    <lineage>
        <taxon>Eukaryota</taxon>
        <taxon>Sar</taxon>
        <taxon>Alveolata</taxon>
        <taxon>Apicomplexa</taxon>
        <taxon>Conoidasida</taxon>
        <taxon>Coccidia</taxon>
        <taxon>Eucoccidiorida</taxon>
        <taxon>Eimeriorina</taxon>
        <taxon>Sarcocystidae</taxon>
        <taxon>Toxoplasma</taxon>
    </lineage>
</organism>
<accession>A0A2G8Y1I7</accession>
<dbReference type="EMBL" id="AGQR02001674">
    <property type="protein sequence ID" value="PIM01133.1"/>
    <property type="molecule type" value="Genomic_DNA"/>
</dbReference>
<feature type="compositionally biased region" description="Basic and acidic residues" evidence="1">
    <location>
        <begin position="43"/>
        <end position="67"/>
    </location>
</feature>
<proteinExistence type="predicted"/>
<evidence type="ECO:0000313" key="2">
    <source>
        <dbReference type="EMBL" id="PIM01133.1"/>
    </source>
</evidence>
<feature type="compositionally biased region" description="Acidic residues" evidence="1">
    <location>
        <begin position="68"/>
        <end position="80"/>
    </location>
</feature>